<dbReference type="EMBL" id="JAHHHD010000051">
    <property type="protein sequence ID" value="MBW4661963.1"/>
    <property type="molecule type" value="Genomic_DNA"/>
</dbReference>
<dbReference type="AlphaFoldDB" id="A0A951QG28"/>
<accession>A0A951QG28</accession>
<dbReference type="InterPro" id="IPR012334">
    <property type="entry name" value="Pectin_lyas_fold"/>
</dbReference>
<dbReference type="SUPFAM" id="SSF51126">
    <property type="entry name" value="Pectin lyase-like"/>
    <property type="match status" value="2"/>
</dbReference>
<name>A0A951QG28_9CYAN</name>
<dbReference type="InterPro" id="IPR011050">
    <property type="entry name" value="Pectin_lyase_fold/virulence"/>
</dbReference>
<sequence>MTHQFMFHADDFGGDLQRAFDEAAGGHLYFDGSKNYPIDSVKVTKPITVTTNSCQFTYAGNDPSTFVLEIATDNVRFDSFRLLIPGGHFTRGIGVISNRGFRCDQIEVISVDQSAVTLEGAPGDIFSSGVHGVRLDDLKDARLGSVRCKNFELALAIRRCSDLMIGGVDVTNYLLAVWYVDCVHCWAGPSRIRSSLNGEKAPGNCGLLLENRSGPDYSSGSLTFVDWDVANAPEHGIRLGGKYALSNIQLVRPVVHECGSSGIKIFAGPFIFHRDCLIDRPAVYDVGTSDSENECGLLLQNVSRSLIREPKVFAMNREHCGRHGIRISGCDHLHILNPMIEQALLDGIRIDNNLSATPPDEIYMAHLTIHGGSIIRCGGHGIHVFYDGIKGDRLLRFLRLTGFPFIQGCAGSGIVFDRGDSGEQRGSSLTGEIIDSGQPQVVANKEVPGSFKVRARLGELPALADGSILQVEGEFVLIRKNGAWDLA</sequence>
<reference evidence="1" key="2">
    <citation type="journal article" date="2022" name="Microbiol. Resour. Announc.">
        <title>Metagenome Sequencing to Explore Phylogenomics of Terrestrial Cyanobacteria.</title>
        <authorList>
            <person name="Ward R.D."/>
            <person name="Stajich J.E."/>
            <person name="Johansen J.R."/>
            <person name="Huntemann M."/>
            <person name="Clum A."/>
            <person name="Foster B."/>
            <person name="Foster B."/>
            <person name="Roux S."/>
            <person name="Palaniappan K."/>
            <person name="Varghese N."/>
            <person name="Mukherjee S."/>
            <person name="Reddy T.B.K."/>
            <person name="Daum C."/>
            <person name="Copeland A."/>
            <person name="Chen I.A."/>
            <person name="Ivanova N.N."/>
            <person name="Kyrpides N.C."/>
            <person name="Shapiro N."/>
            <person name="Eloe-Fadrosh E.A."/>
            <person name="Pietrasiak N."/>
        </authorList>
    </citation>
    <scope>NUCLEOTIDE SEQUENCE</scope>
    <source>
        <strain evidence="1">UHER 2000/2452</strain>
    </source>
</reference>
<reference evidence="1" key="1">
    <citation type="submission" date="2021-05" db="EMBL/GenBank/DDBJ databases">
        <authorList>
            <person name="Pietrasiak N."/>
            <person name="Ward R."/>
            <person name="Stajich J.E."/>
            <person name="Kurbessoian T."/>
        </authorList>
    </citation>
    <scope>NUCLEOTIDE SEQUENCE</scope>
    <source>
        <strain evidence="1">UHER 2000/2452</strain>
    </source>
</reference>
<evidence type="ECO:0000313" key="2">
    <source>
        <dbReference type="Proteomes" id="UP000757435"/>
    </source>
</evidence>
<organism evidence="1 2">
    <name type="scientific">Drouetiella hepatica Uher 2000/2452</name>
    <dbReference type="NCBI Taxonomy" id="904376"/>
    <lineage>
        <taxon>Bacteria</taxon>
        <taxon>Bacillati</taxon>
        <taxon>Cyanobacteriota</taxon>
        <taxon>Cyanophyceae</taxon>
        <taxon>Oculatellales</taxon>
        <taxon>Oculatellaceae</taxon>
        <taxon>Drouetiella</taxon>
    </lineage>
</organism>
<evidence type="ECO:0000313" key="1">
    <source>
        <dbReference type="EMBL" id="MBW4661963.1"/>
    </source>
</evidence>
<gene>
    <name evidence="1" type="ORF">KME15_25155</name>
</gene>
<comment type="caution">
    <text evidence="1">The sequence shown here is derived from an EMBL/GenBank/DDBJ whole genome shotgun (WGS) entry which is preliminary data.</text>
</comment>
<dbReference type="Proteomes" id="UP000757435">
    <property type="component" value="Unassembled WGS sequence"/>
</dbReference>
<proteinExistence type="predicted"/>
<dbReference type="Gene3D" id="2.160.20.10">
    <property type="entry name" value="Single-stranded right-handed beta-helix, Pectin lyase-like"/>
    <property type="match status" value="1"/>
</dbReference>
<protein>
    <submittedName>
        <fullName evidence="1">Right-handed parallel beta-helix repeat-containing protein</fullName>
    </submittedName>
</protein>